<proteinExistence type="predicted"/>
<dbReference type="GO" id="GO:0008610">
    <property type="term" value="P:lipid biosynthetic process"/>
    <property type="evidence" value="ECO:0007669"/>
    <property type="project" value="InterPro"/>
</dbReference>
<evidence type="ECO:0000256" key="4">
    <source>
        <dbReference type="ARBA" id="ARBA00023136"/>
    </source>
</evidence>
<reference evidence="8 9" key="1">
    <citation type="submission" date="2014-02" db="EMBL/GenBank/DDBJ databases">
        <title>The genome sequence of the entomopathogenic fungus Metarhizium robertsii ARSEF 2575.</title>
        <authorList>
            <person name="Giuliano Garisto Donzelli B."/>
            <person name="Roe B.A."/>
            <person name="Macmil S.L."/>
            <person name="Krasnoff S.B."/>
            <person name="Gibson D.M."/>
        </authorList>
    </citation>
    <scope>NUCLEOTIDE SEQUENCE [LARGE SCALE GENOMIC DNA]</scope>
    <source>
        <strain evidence="8 9">ARSEF 2575</strain>
    </source>
</reference>
<gene>
    <name evidence="8" type="ORF">X797_009690</name>
</gene>
<dbReference type="OrthoDB" id="408954at2759"/>
<dbReference type="eggNOG" id="ENOG502RYAA">
    <property type="taxonomic scope" value="Eukaryota"/>
</dbReference>
<sequence>MLDLLLSIPILSYVFFPTTGASISTSVNLIFFYMTWTSLVFSHPALELHLSGVLVIRVIFWLIPSLVFLLLDVGVPSLAEGFKHGGRSSLPTRDARKLAKMLGLALFNVLVCLAFEAAISMGYTLLFKRHVFKMSTTLPLPWTVFKHCAFILTSRELVSFYVHRYALHGSSWLAKKHVAYAHAGAGAPFSLQVFADYPLATLLHRSLPAFLPCMLIRTHLLTYFLVLIITSIEETLAMSGYTIIPGIVMSGITQRTAIHYANKGTSNFGSYGIMDWAHGTNQGRGVLEDVRKEADKHHAQEKSADKVDEGTKAVQDGVDSLKKRLRSVSDK</sequence>
<feature type="transmembrane region" description="Helical" evidence="6">
    <location>
        <begin position="99"/>
        <end position="126"/>
    </location>
</feature>
<feature type="transmembrane region" description="Helical" evidence="6">
    <location>
        <begin position="58"/>
        <end position="79"/>
    </location>
</feature>
<dbReference type="PANTHER" id="PTHR11863">
    <property type="entry name" value="STEROL DESATURASE"/>
    <property type="match status" value="1"/>
</dbReference>
<dbReference type="Proteomes" id="UP000030151">
    <property type="component" value="Unassembled WGS sequence"/>
</dbReference>
<evidence type="ECO:0000256" key="3">
    <source>
        <dbReference type="ARBA" id="ARBA00022989"/>
    </source>
</evidence>
<evidence type="ECO:0000256" key="1">
    <source>
        <dbReference type="ARBA" id="ARBA00004370"/>
    </source>
</evidence>
<organism evidence="8 9">
    <name type="scientific">Metarhizium robertsii</name>
    <dbReference type="NCBI Taxonomy" id="568076"/>
    <lineage>
        <taxon>Eukaryota</taxon>
        <taxon>Fungi</taxon>
        <taxon>Dikarya</taxon>
        <taxon>Ascomycota</taxon>
        <taxon>Pezizomycotina</taxon>
        <taxon>Sordariomycetes</taxon>
        <taxon>Hypocreomycetidae</taxon>
        <taxon>Hypocreales</taxon>
        <taxon>Clavicipitaceae</taxon>
        <taxon>Metarhizium</taxon>
    </lineage>
</organism>
<dbReference type="GO" id="GO:0016491">
    <property type="term" value="F:oxidoreductase activity"/>
    <property type="evidence" value="ECO:0007669"/>
    <property type="project" value="InterPro"/>
</dbReference>
<comment type="subcellular location">
    <subcellularLocation>
        <location evidence="1">Membrane</location>
    </subcellularLocation>
</comment>
<evidence type="ECO:0000313" key="8">
    <source>
        <dbReference type="EMBL" id="EXU97238.1"/>
    </source>
</evidence>
<name>A0A0A1UP67_9HYPO</name>
<dbReference type="GO" id="GO:0005506">
    <property type="term" value="F:iron ion binding"/>
    <property type="evidence" value="ECO:0007669"/>
    <property type="project" value="InterPro"/>
</dbReference>
<evidence type="ECO:0000256" key="2">
    <source>
        <dbReference type="ARBA" id="ARBA00022692"/>
    </source>
</evidence>
<dbReference type="GO" id="GO:0016020">
    <property type="term" value="C:membrane"/>
    <property type="evidence" value="ECO:0007669"/>
    <property type="project" value="UniProtKB-SubCell"/>
</dbReference>
<evidence type="ECO:0000313" key="9">
    <source>
        <dbReference type="Proteomes" id="UP000030151"/>
    </source>
</evidence>
<keyword evidence="2 6" id="KW-0812">Transmembrane</keyword>
<keyword evidence="3 6" id="KW-1133">Transmembrane helix</keyword>
<evidence type="ECO:0000256" key="6">
    <source>
        <dbReference type="SAM" id="Phobius"/>
    </source>
</evidence>
<keyword evidence="4 6" id="KW-0472">Membrane</keyword>
<evidence type="ECO:0000259" key="7">
    <source>
        <dbReference type="Pfam" id="PF04116"/>
    </source>
</evidence>
<evidence type="ECO:0000256" key="5">
    <source>
        <dbReference type="SAM" id="MobiDB-lite"/>
    </source>
</evidence>
<accession>A0A0A1UP67</accession>
<dbReference type="AlphaFoldDB" id="A0A0A1UP67"/>
<feature type="region of interest" description="Disordered" evidence="5">
    <location>
        <begin position="290"/>
        <end position="312"/>
    </location>
</feature>
<feature type="domain" description="Fatty acid hydroxylase" evidence="7">
    <location>
        <begin position="150"/>
        <end position="280"/>
    </location>
</feature>
<comment type="caution">
    <text evidence="8">The sequence shown here is derived from an EMBL/GenBank/DDBJ whole genome shotgun (WGS) entry which is preliminary data.</text>
</comment>
<dbReference type="HOGENOM" id="CLU_047036_4_0_1"/>
<protein>
    <submittedName>
        <fullName evidence="8">Fatty acid hydroxylase</fullName>
    </submittedName>
</protein>
<dbReference type="Pfam" id="PF04116">
    <property type="entry name" value="FA_hydroxylase"/>
    <property type="match status" value="1"/>
</dbReference>
<feature type="compositionally biased region" description="Basic and acidic residues" evidence="5">
    <location>
        <begin position="290"/>
        <end position="311"/>
    </location>
</feature>
<dbReference type="EMBL" id="JELW01000039">
    <property type="protein sequence ID" value="EXU97238.1"/>
    <property type="molecule type" value="Genomic_DNA"/>
</dbReference>
<dbReference type="InterPro" id="IPR006694">
    <property type="entry name" value="Fatty_acid_hydroxylase"/>
</dbReference>
<dbReference type="InterPro" id="IPR050307">
    <property type="entry name" value="Sterol_Desaturase_Related"/>
</dbReference>